<feature type="compositionally biased region" description="Low complexity" evidence="1">
    <location>
        <begin position="14"/>
        <end position="25"/>
    </location>
</feature>
<evidence type="ECO:0000313" key="2">
    <source>
        <dbReference type="EMBL" id="PJJ72594.1"/>
    </source>
</evidence>
<proteinExistence type="predicted"/>
<dbReference type="RefSeq" id="WP_100364767.1">
    <property type="nucleotide sequence ID" value="NZ_PGFF01000001.1"/>
</dbReference>
<evidence type="ECO:0000313" key="3">
    <source>
        <dbReference type="Proteomes" id="UP000228758"/>
    </source>
</evidence>
<protein>
    <submittedName>
        <fullName evidence="2">Uncharacterized protein</fullName>
    </submittedName>
</protein>
<feature type="region of interest" description="Disordered" evidence="1">
    <location>
        <begin position="1"/>
        <end position="69"/>
    </location>
</feature>
<name>A0A2M9CL16_9MICO</name>
<sequence>MTDRENDLTDGTIPADADFAAPDDATNTGGGESAAAASGDAETDASGDDAGVDVPELTDDERDRELRHY</sequence>
<accession>A0A2M9CL16</accession>
<dbReference type="EMBL" id="PGFF01000001">
    <property type="protein sequence ID" value="PJJ72594.1"/>
    <property type="molecule type" value="Genomic_DNA"/>
</dbReference>
<evidence type="ECO:0000256" key="1">
    <source>
        <dbReference type="SAM" id="MobiDB-lite"/>
    </source>
</evidence>
<dbReference type="AlphaFoldDB" id="A0A2M9CL16"/>
<keyword evidence="3" id="KW-1185">Reference proteome</keyword>
<organism evidence="2 3">
    <name type="scientific">Diaminobutyricimonas aerilata</name>
    <dbReference type="NCBI Taxonomy" id="1162967"/>
    <lineage>
        <taxon>Bacteria</taxon>
        <taxon>Bacillati</taxon>
        <taxon>Actinomycetota</taxon>
        <taxon>Actinomycetes</taxon>
        <taxon>Micrococcales</taxon>
        <taxon>Microbacteriaceae</taxon>
        <taxon>Diaminobutyricimonas</taxon>
    </lineage>
</organism>
<dbReference type="Proteomes" id="UP000228758">
    <property type="component" value="Unassembled WGS sequence"/>
</dbReference>
<gene>
    <name evidence="2" type="ORF">CLV46_2167</name>
</gene>
<reference evidence="2 3" key="1">
    <citation type="submission" date="2017-11" db="EMBL/GenBank/DDBJ databases">
        <title>Genomic Encyclopedia of Archaeal and Bacterial Type Strains, Phase II (KMG-II): From Individual Species to Whole Genera.</title>
        <authorList>
            <person name="Goeker M."/>
        </authorList>
    </citation>
    <scope>NUCLEOTIDE SEQUENCE [LARGE SCALE GENOMIC DNA]</scope>
    <source>
        <strain evidence="2 3">DSM 27393</strain>
    </source>
</reference>
<feature type="compositionally biased region" description="Acidic residues" evidence="1">
    <location>
        <begin position="41"/>
        <end position="60"/>
    </location>
</feature>
<comment type="caution">
    <text evidence="2">The sequence shown here is derived from an EMBL/GenBank/DDBJ whole genome shotgun (WGS) entry which is preliminary data.</text>
</comment>